<feature type="compositionally biased region" description="Low complexity" evidence="2">
    <location>
        <begin position="1957"/>
        <end position="1974"/>
    </location>
</feature>
<dbReference type="OrthoDB" id="427644at2759"/>
<dbReference type="PANTHER" id="PTHR45920:SF7">
    <property type="entry name" value="FORMIN-G"/>
    <property type="match status" value="1"/>
</dbReference>
<reference evidence="5 6" key="1">
    <citation type="submission" date="2025-04" db="UniProtKB">
        <authorList>
            <consortium name="RefSeq"/>
        </authorList>
    </citation>
    <scope>IDENTIFICATION</scope>
</reference>
<feature type="region of interest" description="Disordered" evidence="2">
    <location>
        <begin position="268"/>
        <end position="309"/>
    </location>
</feature>
<name>A0A8B7ZGU8_ACAPL</name>
<feature type="compositionally biased region" description="Basic and acidic residues" evidence="2">
    <location>
        <begin position="1077"/>
        <end position="1086"/>
    </location>
</feature>
<dbReference type="SMART" id="SM00498">
    <property type="entry name" value="FH2"/>
    <property type="match status" value="1"/>
</dbReference>
<protein>
    <submittedName>
        <fullName evidence="5 6">Uncharacterized protein LOC110986863</fullName>
    </submittedName>
</protein>
<feature type="compositionally biased region" description="Polar residues" evidence="2">
    <location>
        <begin position="122"/>
        <end position="136"/>
    </location>
</feature>
<comment type="similarity">
    <text evidence="1">Belongs to the formin homology family. Cappuccino subfamily.</text>
</comment>
<feature type="region of interest" description="Disordered" evidence="2">
    <location>
        <begin position="1409"/>
        <end position="1532"/>
    </location>
</feature>
<feature type="compositionally biased region" description="Polar residues" evidence="2">
    <location>
        <begin position="168"/>
        <end position="184"/>
    </location>
</feature>
<feature type="compositionally biased region" description="Polar residues" evidence="2">
    <location>
        <begin position="1"/>
        <end position="11"/>
    </location>
</feature>
<feature type="region of interest" description="Disordered" evidence="2">
    <location>
        <begin position="910"/>
        <end position="1002"/>
    </location>
</feature>
<dbReference type="InterPro" id="IPR015425">
    <property type="entry name" value="FH2_Formin"/>
</dbReference>
<feature type="region of interest" description="Disordered" evidence="2">
    <location>
        <begin position="753"/>
        <end position="783"/>
    </location>
</feature>
<feature type="compositionally biased region" description="Basic and acidic residues" evidence="2">
    <location>
        <begin position="1935"/>
        <end position="1946"/>
    </location>
</feature>
<feature type="compositionally biased region" description="Polar residues" evidence="2">
    <location>
        <begin position="540"/>
        <end position="549"/>
    </location>
</feature>
<dbReference type="GO" id="GO:0045010">
    <property type="term" value="P:actin nucleation"/>
    <property type="evidence" value="ECO:0007669"/>
    <property type="project" value="InterPro"/>
</dbReference>
<dbReference type="GO" id="GO:0005884">
    <property type="term" value="C:actin filament"/>
    <property type="evidence" value="ECO:0007669"/>
    <property type="project" value="InterPro"/>
</dbReference>
<evidence type="ECO:0000313" key="5">
    <source>
        <dbReference type="RefSeq" id="XP_022104818.1"/>
    </source>
</evidence>
<feature type="compositionally biased region" description="Basic and acidic residues" evidence="2">
    <location>
        <begin position="153"/>
        <end position="164"/>
    </location>
</feature>
<gene>
    <name evidence="5 6" type="primary">LOC110986863</name>
</gene>
<dbReference type="GO" id="GO:0008017">
    <property type="term" value="F:microtubule binding"/>
    <property type="evidence" value="ECO:0007669"/>
    <property type="project" value="InterPro"/>
</dbReference>
<organism evidence="4 6">
    <name type="scientific">Acanthaster planci</name>
    <name type="common">Crown-of-thorns starfish</name>
    <dbReference type="NCBI Taxonomy" id="133434"/>
    <lineage>
        <taxon>Eukaryota</taxon>
        <taxon>Metazoa</taxon>
        <taxon>Echinodermata</taxon>
        <taxon>Eleutherozoa</taxon>
        <taxon>Asterozoa</taxon>
        <taxon>Asteroidea</taxon>
        <taxon>Valvatacea</taxon>
        <taxon>Valvatida</taxon>
        <taxon>Acanthasteridae</taxon>
        <taxon>Acanthaster</taxon>
    </lineage>
</organism>
<evidence type="ECO:0000313" key="4">
    <source>
        <dbReference type="Proteomes" id="UP000694845"/>
    </source>
</evidence>
<feature type="compositionally biased region" description="Pro residues" evidence="2">
    <location>
        <begin position="1416"/>
        <end position="1486"/>
    </location>
</feature>
<feature type="region of interest" description="Disordered" evidence="2">
    <location>
        <begin position="540"/>
        <end position="587"/>
    </location>
</feature>
<feature type="region of interest" description="Disordered" evidence="2">
    <location>
        <begin position="370"/>
        <end position="404"/>
    </location>
</feature>
<dbReference type="GeneID" id="110986863"/>
<dbReference type="SUPFAM" id="SSF101447">
    <property type="entry name" value="Formin homology 2 domain (FH2 domain)"/>
    <property type="match status" value="1"/>
</dbReference>
<evidence type="ECO:0000256" key="1">
    <source>
        <dbReference type="ARBA" id="ARBA00005271"/>
    </source>
</evidence>
<evidence type="ECO:0000313" key="6">
    <source>
        <dbReference type="RefSeq" id="XP_022104819.1"/>
    </source>
</evidence>
<sequence>MSQGFSGVTSATKDDAVLAITRRNMGNENTKHGDGASALPPKAKDQHARRGPDGTNGTADAPGTLPVLPSSNEQTLGSVEDMVRLPSGVKKMQQGDGNTCRSCDGHLPVGCVHSENGEDKSTPAQQGQVETNNDTPLSDPHMSPNSGGGNPSWDKHLKSDERTAELGQKQSSGTATQSGNQTQPLPLANLGTGGQAPTARTDNGDIVSEVKALKNTFPLTEPGSVVVCQSSGSDIDACDSDLSTESNTNKSSQPAGLVTNENIGQLKQSHDIPASTEQHIRGQRDVTGGETTEKTSQSTGRADVTDEIPTNLNATGSVKIDRELTADTNGKSAHVSTAVVQTHNVSDTTPSQHSGNTGVSAYLQCAETEAKHQAISEGTAEQPSERKRQVRDESEETGVHRSSERLRCEAQAVGRNASSDVASSISGSVDADLARPPKLEKRDTRTLIITTEDEIISVEMESIHDKRDPLPLATLEADSTPKPHFNNGDSKPNVEALQKVNAMCIKEIDTEQTQDKFQGSMLTSVSNGVHTIGEVGPFTTLGNCTDTQNSDIPSHSDSPSHQPSSDTSEGDGMGAQRGTTQDPNLDTEDINVAIMTDSFKTEGPHDPGGQIPTARTKDCAEGVIPLNITEAEQQGTGIAEEIAMADSKTNPVVSFASADVHNAVFKESEEDAERSDEGAGETDNHSDMGSVSSVGQDGEEIINSSPISAAEPRLSTSVPERPLSLTLESFSQLLFWKSSLPMLTLEEIAVISTEPEDSKGDPSEQKTGQTTGTLNNDSSTEASQHRFLLKYAPDLALPIPTRTTVPSKTPTIEGNQEASHELNIQVPKSPIVISPSDQGTLKDSNTSTPSTSSGEFGQLMIPSVARLRERDSYFGAESPSEYFDCRSELNDSKDALDDIVSDELSESMKGSLNLAGSSPAAVFPSQHQTEAEGGGAATRANESSTRERAVAEPLPFEAESGSPKRRSKSMSSLSGHKRKKFTGDEGEESSPACAFETEDASSKFPQWRDFITRVPPVAKLFSFSDKWQTPLKTRSISFDESTHLAHQLTESEQATRIDSEPPASMSHASNTTVRPQSDPKRSKVHFEASPLAVSSPTGSSKQEGGLKRPETLFTFSAQPAAKEHGFPQRQRMTRSRSDGRLWRELSPLTSPYSSPVRSPKILSPRKSMLISPEREKHAKLDFKINFKDQENFTGRRLVDWLCSTMISPSPDEATPSSAVTSPSSEGRASILLLCSCLLDIGVIQPLEAETGTDKFKLDAMYCWAQHAQHSGHPNGIPIASSPGKLEPIWPPPKQEEGASHQHGLKYTEAEHQQYIMGLKREHNDALKKIEMEHELAMFELRGEQAARLCSLEEQLNTLQDSLRYGESTQQPSSNAQTKVLMDVGVNTDWIDCSRQALQKQIELFEELQDSGGGRAVPPPPPPPPVPLVDPQSAPVPPPPPSLAGLPTPPGGAVVPPPPGGIPSPPPPPPPPPLAGSVPPPPPPPVPGASGGVMPPPPPPPPGSLIIPTGPHSSQSSIGTPLTPKGPAKNAIEPKVPMKPLYWNRIQLHKLPTSETKDRHNVIWSQLDEPPISPDELEELFCKKLTQKKRPLADSFDKPKARKAVKLLDGKRSQAVGIFMSSLHVEMSDISQSVLNMDTTILDLENLESLYEIRHQDDELAKIKAHLDKETDQPLDKPEQFLYELSQIPGFADRVYCMTFQASFSENLTILKTKLGNVQCVCEVLLTSDGVKKILGLILAFGNYMNGGNRTRGQADGFGLDILAKLKDVKSMDNKISLLQYIVTYYVEKVDEHSGTEQARFPLPEPSKINQATLVKFEDLTKDLGKIKRDLKGCEGKMVKVLKTSAEEHLQPFKDKMEAFLEHAKEEVGTTEDKLRETISKFDFLASSYCVKPKSSEELTPSYLFGLWAPLCRDFKDLWKKEQQGVAKRRLREAQEKVKQKQEEKRSSVIVKKGSKKAGGLKAKLAAKASTASKT</sequence>
<dbReference type="Gene3D" id="1.20.58.2220">
    <property type="entry name" value="Formin, FH2 domain"/>
    <property type="match status" value="1"/>
</dbReference>
<dbReference type="PROSITE" id="PS51444">
    <property type="entry name" value="FH2"/>
    <property type="match status" value="1"/>
</dbReference>
<evidence type="ECO:0000259" key="3">
    <source>
        <dbReference type="PROSITE" id="PS51444"/>
    </source>
</evidence>
<feature type="domain" description="FH2" evidence="3">
    <location>
        <begin position="1527"/>
        <end position="1940"/>
    </location>
</feature>
<feature type="compositionally biased region" description="Acidic residues" evidence="2">
    <location>
        <begin position="668"/>
        <end position="680"/>
    </location>
</feature>
<accession>A0A8B7ZGU8</accession>
<feature type="compositionally biased region" description="Low complexity" evidence="2">
    <location>
        <begin position="550"/>
        <end position="567"/>
    </location>
</feature>
<feature type="compositionally biased region" description="Polar residues" evidence="2">
    <location>
        <begin position="765"/>
        <end position="782"/>
    </location>
</feature>
<dbReference type="PRINTS" id="PR00828">
    <property type="entry name" value="FORMIN"/>
</dbReference>
<dbReference type="GO" id="GO:0051015">
    <property type="term" value="F:actin filament binding"/>
    <property type="evidence" value="ECO:0007669"/>
    <property type="project" value="TreeGrafter"/>
</dbReference>
<feature type="compositionally biased region" description="Polar residues" evidence="2">
    <location>
        <begin position="835"/>
        <end position="855"/>
    </location>
</feature>
<evidence type="ECO:0000256" key="2">
    <source>
        <dbReference type="SAM" id="MobiDB-lite"/>
    </source>
</evidence>
<feature type="region of interest" description="Disordered" evidence="2">
    <location>
        <begin position="666"/>
        <end position="698"/>
    </location>
</feature>
<feature type="compositionally biased region" description="Basic and acidic residues" evidence="2">
    <location>
        <begin position="42"/>
        <end position="52"/>
    </location>
</feature>
<dbReference type="KEGG" id="aplc:110986863"/>
<feature type="region of interest" description="Disordered" evidence="2">
    <location>
        <begin position="1935"/>
        <end position="1974"/>
    </location>
</feature>
<feature type="compositionally biased region" description="Basic and acidic residues" evidence="2">
    <location>
        <begin position="383"/>
        <end position="404"/>
    </location>
</feature>
<feature type="compositionally biased region" description="Pro residues" evidence="2">
    <location>
        <begin position="1493"/>
        <end position="1502"/>
    </location>
</feature>
<dbReference type="Pfam" id="PF02181">
    <property type="entry name" value="FH2"/>
    <property type="match status" value="1"/>
</dbReference>
<feature type="region of interest" description="Disordered" evidence="2">
    <location>
        <begin position="1"/>
        <end position="77"/>
    </location>
</feature>
<feature type="region of interest" description="Disordered" evidence="2">
    <location>
        <begin position="1118"/>
        <end position="1138"/>
    </location>
</feature>
<dbReference type="OMA" id="YCWAQHA"/>
<feature type="region of interest" description="Disordered" evidence="2">
    <location>
        <begin position="833"/>
        <end position="858"/>
    </location>
</feature>
<keyword evidence="4" id="KW-1185">Reference proteome</keyword>
<dbReference type="PANTHER" id="PTHR45920">
    <property type="entry name" value="FORMIN HOMOLOGY 2 DOMAIN CONTAINING, ISOFORM I"/>
    <property type="match status" value="1"/>
</dbReference>
<proteinExistence type="inferred from homology"/>
<dbReference type="RefSeq" id="XP_022104819.1">
    <property type="nucleotide sequence ID" value="XM_022249127.1"/>
</dbReference>
<feature type="compositionally biased region" description="Polar residues" evidence="2">
    <location>
        <begin position="1066"/>
        <end position="1075"/>
    </location>
</feature>
<dbReference type="GO" id="GO:0005737">
    <property type="term" value="C:cytoplasm"/>
    <property type="evidence" value="ECO:0007669"/>
    <property type="project" value="UniProtKB-ARBA"/>
</dbReference>
<dbReference type="GO" id="GO:0030866">
    <property type="term" value="P:cortical actin cytoskeleton organization"/>
    <property type="evidence" value="ECO:0007669"/>
    <property type="project" value="TreeGrafter"/>
</dbReference>
<feature type="compositionally biased region" description="Polar residues" evidence="2">
    <location>
        <begin position="1092"/>
        <end position="1102"/>
    </location>
</feature>
<feature type="region of interest" description="Disordered" evidence="2">
    <location>
        <begin position="114"/>
        <end position="207"/>
    </location>
</feature>
<dbReference type="RefSeq" id="XP_022104818.1">
    <property type="nucleotide sequence ID" value="XM_022249126.1"/>
</dbReference>
<feature type="region of interest" description="Disordered" evidence="2">
    <location>
        <begin position="473"/>
        <end position="492"/>
    </location>
</feature>
<dbReference type="Proteomes" id="UP000694845">
    <property type="component" value="Unplaced"/>
</dbReference>
<dbReference type="InterPro" id="IPR042201">
    <property type="entry name" value="FH2_Formin_sf"/>
</dbReference>
<dbReference type="InterPro" id="IPR001265">
    <property type="entry name" value="Formin_Cappuccino_subfam"/>
</dbReference>
<feature type="region of interest" description="Disordered" evidence="2">
    <location>
        <begin position="1036"/>
        <end position="1106"/>
    </location>
</feature>